<dbReference type="EMBL" id="JADPRT010000009">
    <property type="protein sequence ID" value="MBF9070780.1"/>
    <property type="molecule type" value="Genomic_DNA"/>
</dbReference>
<keyword evidence="9" id="KW-0418">Kinase</keyword>
<evidence type="ECO:0000256" key="6">
    <source>
        <dbReference type="ARBA" id="ARBA00022600"/>
    </source>
</evidence>
<evidence type="ECO:0000256" key="3">
    <source>
        <dbReference type="ARBA" id="ARBA00011245"/>
    </source>
</evidence>
<dbReference type="SUPFAM" id="SSF56112">
    <property type="entry name" value="Protein kinase-like (PK-like)"/>
    <property type="match status" value="1"/>
</dbReference>
<evidence type="ECO:0000256" key="5">
    <source>
        <dbReference type="ARBA" id="ARBA00013882"/>
    </source>
</evidence>
<comment type="subunit">
    <text evidence="3">Monomer.</text>
</comment>
<comment type="catalytic activity">
    <reaction evidence="14">
        <text>D-maltose + ATP = alpha-maltose 1-phosphate + ADP + H(+)</text>
        <dbReference type="Rhea" id="RHEA:31915"/>
        <dbReference type="ChEBI" id="CHEBI:15378"/>
        <dbReference type="ChEBI" id="CHEBI:17306"/>
        <dbReference type="ChEBI" id="CHEBI:30616"/>
        <dbReference type="ChEBI" id="CHEBI:63576"/>
        <dbReference type="ChEBI" id="CHEBI:456216"/>
        <dbReference type="EC" id="2.7.1.175"/>
    </reaction>
</comment>
<keyword evidence="6" id="KW-0321">Glycogen metabolism</keyword>
<evidence type="ECO:0000256" key="7">
    <source>
        <dbReference type="ARBA" id="ARBA00022679"/>
    </source>
</evidence>
<protein>
    <recommendedName>
        <fullName evidence="5">Maltokinase</fullName>
        <ecNumber evidence="4">2.7.1.175</ecNumber>
    </recommendedName>
    <alternativeName>
        <fullName evidence="13">Maltose-1-phosphate synthase</fullName>
    </alternativeName>
</protein>
<evidence type="ECO:0000259" key="15">
    <source>
        <dbReference type="Pfam" id="PF18085"/>
    </source>
</evidence>
<dbReference type="RefSeq" id="WP_196195939.1">
    <property type="nucleotide sequence ID" value="NZ_JADPRT010000009.1"/>
</dbReference>
<keyword evidence="10" id="KW-0067">ATP-binding</keyword>
<evidence type="ECO:0000256" key="13">
    <source>
        <dbReference type="ARBA" id="ARBA00031251"/>
    </source>
</evidence>
<dbReference type="GO" id="GO:0016301">
    <property type="term" value="F:kinase activity"/>
    <property type="evidence" value="ECO:0007669"/>
    <property type="project" value="UniProtKB-KW"/>
</dbReference>
<dbReference type="Pfam" id="PF18085">
    <property type="entry name" value="Mak_N_cap"/>
    <property type="match status" value="1"/>
</dbReference>
<evidence type="ECO:0000256" key="1">
    <source>
        <dbReference type="ARBA" id="ARBA00004964"/>
    </source>
</evidence>
<evidence type="ECO:0000256" key="10">
    <source>
        <dbReference type="ARBA" id="ARBA00022840"/>
    </source>
</evidence>
<evidence type="ECO:0000256" key="4">
    <source>
        <dbReference type="ARBA" id="ARBA00011962"/>
    </source>
</evidence>
<keyword evidence="7" id="KW-0808">Transferase</keyword>
<evidence type="ECO:0000256" key="8">
    <source>
        <dbReference type="ARBA" id="ARBA00022741"/>
    </source>
</evidence>
<organism evidence="16 17">
    <name type="scientific">Streptacidiphilus fuscans</name>
    <dbReference type="NCBI Taxonomy" id="2789292"/>
    <lineage>
        <taxon>Bacteria</taxon>
        <taxon>Bacillati</taxon>
        <taxon>Actinomycetota</taxon>
        <taxon>Actinomycetes</taxon>
        <taxon>Kitasatosporales</taxon>
        <taxon>Streptomycetaceae</taxon>
        <taxon>Streptacidiphilus</taxon>
    </lineage>
</organism>
<evidence type="ECO:0000256" key="12">
    <source>
        <dbReference type="ARBA" id="ARBA00023277"/>
    </source>
</evidence>
<comment type="caution">
    <text evidence="16">The sequence shown here is derived from an EMBL/GenBank/DDBJ whole genome shotgun (WGS) entry which is preliminary data.</text>
</comment>
<name>A0A931B3Z1_9ACTN</name>
<dbReference type="AlphaFoldDB" id="A0A931B3Z1"/>
<dbReference type="GO" id="GO:0005524">
    <property type="term" value="F:ATP binding"/>
    <property type="evidence" value="ECO:0007669"/>
    <property type="project" value="UniProtKB-KW"/>
</dbReference>
<dbReference type="InterPro" id="IPR011009">
    <property type="entry name" value="Kinase-like_dom_sf"/>
</dbReference>
<evidence type="ECO:0000313" key="17">
    <source>
        <dbReference type="Proteomes" id="UP000657385"/>
    </source>
</evidence>
<dbReference type="GO" id="GO:0005978">
    <property type="term" value="P:glycogen biosynthetic process"/>
    <property type="evidence" value="ECO:0007669"/>
    <property type="project" value="UniProtKB-KW"/>
</dbReference>
<comment type="similarity">
    <text evidence="2">Belongs to the aminoglycoside phosphotransferase family.</text>
</comment>
<evidence type="ECO:0000313" key="16">
    <source>
        <dbReference type="EMBL" id="MBF9070780.1"/>
    </source>
</evidence>
<evidence type="ECO:0000256" key="11">
    <source>
        <dbReference type="ARBA" id="ARBA00023056"/>
    </source>
</evidence>
<gene>
    <name evidence="16" type="ORF">I2501_22440</name>
</gene>
<sequence length="483" mass="52146">MSVRPPGGAEFREDLRLLLPPWLVRQRWFAGKQQQALPTLDQVHVTALGPGHPALFQVTVGCGPGEWYQLLVGVGDMPPGVPTEARIGRGAGPLTGEFDYYEATADPELMGRLLELLAGADGQGPVELRRTPGCVIPLGLTAEVSRAEQSNTSVMFGRTLVLKVLRRLVVGDSPELELLGALHRAEGVRSADLMAWMQLSSDVLGAPVTLAILQEFIPSRGDGWGMAVEQARDWITATPRPDRPGLPFTTESRGLGRATAEVHAALAAQLSTRTPTAAEADDLVASAVARLESALADVPQLRPYEQRLRAIQRDLGEAVRHPGALPVQRVHGDLHLGQALRAESGWVLIDFEGEPGRTPEERRRLHPALRDVASMLRSFDYAAQQAMAAGPATGPSREAQERRAADWVGRNRRAFCAGYTAARGADPERHPAVVRAFEADKAVYEAVYEAHNRPAWLPIPLRAIDRLTASPLAGPTLTGAGRP</sequence>
<proteinExistence type="inferred from homology"/>
<keyword evidence="11" id="KW-0320">Glycogen biosynthesis</keyword>
<evidence type="ECO:0000256" key="2">
    <source>
        <dbReference type="ARBA" id="ARBA00006219"/>
    </source>
</evidence>
<dbReference type="Gene3D" id="3.90.1200.10">
    <property type="match status" value="1"/>
</dbReference>
<dbReference type="InterPro" id="IPR040999">
    <property type="entry name" value="Mak_N_cap"/>
</dbReference>
<keyword evidence="12" id="KW-0119">Carbohydrate metabolism</keyword>
<dbReference type="Proteomes" id="UP000657385">
    <property type="component" value="Unassembled WGS sequence"/>
</dbReference>
<evidence type="ECO:0000256" key="9">
    <source>
        <dbReference type="ARBA" id="ARBA00022777"/>
    </source>
</evidence>
<keyword evidence="8" id="KW-0547">Nucleotide-binding</keyword>
<comment type="pathway">
    <text evidence="1">Glycan biosynthesis; glycogen biosynthesis.</text>
</comment>
<accession>A0A931B3Z1</accession>
<evidence type="ECO:0000256" key="14">
    <source>
        <dbReference type="ARBA" id="ARBA00049067"/>
    </source>
</evidence>
<feature type="domain" description="Maltokinase N-terminal cap" evidence="15">
    <location>
        <begin position="22"/>
        <end position="106"/>
    </location>
</feature>
<dbReference type="EC" id="2.7.1.175" evidence="4"/>
<reference evidence="16" key="1">
    <citation type="submission" date="2020-11" db="EMBL/GenBank/DDBJ databases">
        <title>Isolation and identification of active actinomycetes.</title>
        <authorList>
            <person name="Yu B."/>
        </authorList>
    </citation>
    <scope>NUCLEOTIDE SEQUENCE</scope>
    <source>
        <strain evidence="16">NEAU-YB345</strain>
    </source>
</reference>
<keyword evidence="17" id="KW-1185">Reference proteome</keyword>